<evidence type="ECO:0000313" key="2">
    <source>
        <dbReference type="EMBL" id="MCF2528105.1"/>
    </source>
</evidence>
<dbReference type="RefSeq" id="WP_235052259.1">
    <property type="nucleotide sequence ID" value="NZ_JAKFHA010000005.1"/>
</dbReference>
<sequence length="224" mass="23309">MSGGAEMRAQGLRGTVALLAFLALIVGAAMFGGCGLIGKGRTANTGNETPAAPATGTGTASRPPVSVPPAQPIPRGSGTPTVPLPRLDQVPQSDPTAVSAAAVTVLYTYDTTTDTTAQDAAVRAEPWFTSQFAASQREHVAVAPPGAEWTTWTAHKAYTAPVVEAGRDPAPGDTPSKAFRQWLVRYTPTGRDGWKGETVTVVVFVTLSRAIPSDPWRVSDLRGT</sequence>
<evidence type="ECO:0000256" key="1">
    <source>
        <dbReference type="SAM" id="MobiDB-lite"/>
    </source>
</evidence>
<keyword evidence="3" id="KW-1185">Reference proteome</keyword>
<feature type="region of interest" description="Disordered" evidence="1">
    <location>
        <begin position="47"/>
        <end position="95"/>
    </location>
</feature>
<evidence type="ECO:0000313" key="3">
    <source>
        <dbReference type="Proteomes" id="UP001165378"/>
    </source>
</evidence>
<feature type="compositionally biased region" description="Low complexity" evidence="1">
    <location>
        <begin position="47"/>
        <end position="64"/>
    </location>
</feature>
<name>A0AA41U081_9ACTN</name>
<comment type="caution">
    <text evidence="2">The sequence shown here is derived from an EMBL/GenBank/DDBJ whole genome shotgun (WGS) entry which is preliminary data.</text>
</comment>
<reference evidence="2" key="1">
    <citation type="submission" date="2022-01" db="EMBL/GenBank/DDBJ databases">
        <title>Genome-Based Taxonomic Classification of the Phylum Actinobacteria.</title>
        <authorList>
            <person name="Gao Y."/>
        </authorList>
    </citation>
    <scope>NUCLEOTIDE SEQUENCE</scope>
    <source>
        <strain evidence="2">KLBMP 8922</strain>
    </source>
</reference>
<dbReference type="Proteomes" id="UP001165378">
    <property type="component" value="Unassembled WGS sequence"/>
</dbReference>
<gene>
    <name evidence="2" type="ORF">LZ495_12850</name>
</gene>
<accession>A0AA41U081</accession>
<dbReference type="AlphaFoldDB" id="A0AA41U081"/>
<proteinExistence type="predicted"/>
<protein>
    <submittedName>
        <fullName evidence="2">Uncharacterized protein</fullName>
    </submittedName>
</protein>
<dbReference type="EMBL" id="JAKFHA010000005">
    <property type="protein sequence ID" value="MCF2528105.1"/>
    <property type="molecule type" value="Genomic_DNA"/>
</dbReference>
<organism evidence="2 3">
    <name type="scientific">Yinghuangia soli</name>
    <dbReference type="NCBI Taxonomy" id="2908204"/>
    <lineage>
        <taxon>Bacteria</taxon>
        <taxon>Bacillati</taxon>
        <taxon>Actinomycetota</taxon>
        <taxon>Actinomycetes</taxon>
        <taxon>Kitasatosporales</taxon>
        <taxon>Streptomycetaceae</taxon>
        <taxon>Yinghuangia</taxon>
    </lineage>
</organism>